<feature type="signal peptide" evidence="2">
    <location>
        <begin position="1"/>
        <end position="18"/>
    </location>
</feature>
<evidence type="ECO:0008006" key="5">
    <source>
        <dbReference type="Google" id="ProtNLM"/>
    </source>
</evidence>
<feature type="region of interest" description="Disordered" evidence="1">
    <location>
        <begin position="289"/>
        <end position="325"/>
    </location>
</feature>
<accession>A0A1S1YZY7</accession>
<organism evidence="3 4">
    <name type="scientific">Flammeovirga pacifica</name>
    <dbReference type="NCBI Taxonomy" id="915059"/>
    <lineage>
        <taxon>Bacteria</taxon>
        <taxon>Pseudomonadati</taxon>
        <taxon>Bacteroidota</taxon>
        <taxon>Cytophagia</taxon>
        <taxon>Cytophagales</taxon>
        <taxon>Flammeovirgaceae</taxon>
        <taxon>Flammeovirga</taxon>
    </lineage>
</organism>
<feature type="compositionally biased region" description="Basic and acidic residues" evidence="1">
    <location>
        <begin position="289"/>
        <end position="308"/>
    </location>
</feature>
<gene>
    <name evidence="3" type="ORF">NH26_09345</name>
</gene>
<evidence type="ECO:0000256" key="1">
    <source>
        <dbReference type="SAM" id="MobiDB-lite"/>
    </source>
</evidence>
<keyword evidence="4" id="KW-1185">Reference proteome</keyword>
<dbReference type="AlphaFoldDB" id="A0A1S1YZY7"/>
<proteinExistence type="predicted"/>
<keyword evidence="2" id="KW-0732">Signal</keyword>
<evidence type="ECO:0000313" key="3">
    <source>
        <dbReference type="EMBL" id="OHX66547.1"/>
    </source>
</evidence>
<evidence type="ECO:0000313" key="4">
    <source>
        <dbReference type="Proteomes" id="UP000179797"/>
    </source>
</evidence>
<feature type="chain" id="PRO_5010225886" description="Lipoprotein" evidence="2">
    <location>
        <begin position="19"/>
        <end position="325"/>
    </location>
</feature>
<dbReference type="PROSITE" id="PS51257">
    <property type="entry name" value="PROKAR_LIPOPROTEIN"/>
    <property type="match status" value="1"/>
</dbReference>
<dbReference type="OrthoDB" id="976824at2"/>
<sequence>MKQTLVYIGIVFCFVLQACVPKVCPAYITVFYQKDDPNSLYYVKKAPNPDEDYFLPLGDDSTMEVKGSVSYVGYFIDDSTAKEEEIFASREKEWTGLLEPRGGLYGKLFNQDKKQRSSNHPNYVIGSTYNPIPEEVEEDSTIDFIAEDSIYLVNSSDSLENVLFGGGPGYDDSMVAKELPEQNSEDVDLVENDSLPPIMYDGYVYLKRYGDLVAREDSMRMGYFLVPDSMYLVQRKWYEIWKPKHYMIPKRELDSLHNQKMAKYEADSLSQLPQYDSLGNLIEKKNGVFGKKQREDSKEIDPFEENAKEKKKKKGTETKEEELDW</sequence>
<dbReference type="STRING" id="915059.NH26_09345"/>
<dbReference type="EMBL" id="JRYR02000001">
    <property type="protein sequence ID" value="OHX66547.1"/>
    <property type="molecule type" value="Genomic_DNA"/>
</dbReference>
<dbReference type="RefSeq" id="WP_044221430.1">
    <property type="nucleotide sequence ID" value="NZ_JRYR02000001.1"/>
</dbReference>
<comment type="caution">
    <text evidence="3">The sequence shown here is derived from an EMBL/GenBank/DDBJ whole genome shotgun (WGS) entry which is preliminary data.</text>
</comment>
<protein>
    <recommendedName>
        <fullName evidence="5">Lipoprotein</fullName>
    </recommendedName>
</protein>
<dbReference type="Proteomes" id="UP000179797">
    <property type="component" value="Unassembled WGS sequence"/>
</dbReference>
<name>A0A1S1YZY7_FLAPC</name>
<reference evidence="3 4" key="1">
    <citation type="journal article" date="2012" name="Int. J. Syst. Evol. Microbiol.">
        <title>Flammeovirga pacifica sp. nov., isolated from deep-sea sediment.</title>
        <authorList>
            <person name="Xu H."/>
            <person name="Fu Y."/>
            <person name="Yang N."/>
            <person name="Ding Z."/>
            <person name="Lai Q."/>
            <person name="Zeng R."/>
        </authorList>
    </citation>
    <scope>NUCLEOTIDE SEQUENCE [LARGE SCALE GENOMIC DNA]</scope>
    <source>
        <strain evidence="4">DSM 24597 / LMG 26175 / WPAGA1</strain>
    </source>
</reference>
<evidence type="ECO:0000256" key="2">
    <source>
        <dbReference type="SAM" id="SignalP"/>
    </source>
</evidence>